<keyword evidence="12" id="KW-1185">Reference proteome</keyword>
<evidence type="ECO:0000256" key="2">
    <source>
        <dbReference type="ARBA" id="ARBA00022692"/>
    </source>
</evidence>
<feature type="domain" description="Ig-like" evidence="10">
    <location>
        <begin position="23"/>
        <end position="106"/>
    </location>
</feature>
<evidence type="ECO:0000256" key="7">
    <source>
        <dbReference type="ARBA" id="ARBA00038361"/>
    </source>
</evidence>
<dbReference type="InterPro" id="IPR003599">
    <property type="entry name" value="Ig_sub"/>
</dbReference>
<evidence type="ECO:0000256" key="3">
    <source>
        <dbReference type="ARBA" id="ARBA00022734"/>
    </source>
</evidence>
<proteinExistence type="inferred from homology"/>
<evidence type="ECO:0000256" key="4">
    <source>
        <dbReference type="ARBA" id="ARBA00022889"/>
    </source>
</evidence>
<comment type="subcellular location">
    <subcellularLocation>
        <location evidence="1">Membrane</location>
        <topology evidence="1">Single-pass membrane protein</topology>
    </subcellularLocation>
</comment>
<keyword evidence="4" id="KW-0130">Cell adhesion</keyword>
<keyword evidence="9" id="KW-0732">Signal</keyword>
<dbReference type="GO" id="GO:0033691">
    <property type="term" value="F:sialic acid binding"/>
    <property type="evidence" value="ECO:0007669"/>
    <property type="project" value="TreeGrafter"/>
</dbReference>
<feature type="domain" description="Ig-like" evidence="10">
    <location>
        <begin position="220"/>
        <end position="306"/>
    </location>
</feature>
<dbReference type="InterPro" id="IPR013783">
    <property type="entry name" value="Ig-like_fold"/>
</dbReference>
<evidence type="ECO:0000256" key="5">
    <source>
        <dbReference type="ARBA" id="ARBA00022989"/>
    </source>
</evidence>
<keyword evidence="2 8" id="KW-0812">Transmembrane</keyword>
<dbReference type="OrthoDB" id="6152385at2759"/>
<dbReference type="PANTHER" id="PTHR12035:SF125">
    <property type="entry name" value="SIALIC ACID-BINDING IG-LIKE LECTIN 5"/>
    <property type="match status" value="1"/>
</dbReference>
<evidence type="ECO:0000256" key="8">
    <source>
        <dbReference type="SAM" id="Phobius"/>
    </source>
</evidence>
<evidence type="ECO:0000256" key="9">
    <source>
        <dbReference type="SAM" id="SignalP"/>
    </source>
</evidence>
<dbReference type="SUPFAM" id="SSF48726">
    <property type="entry name" value="Immunoglobulin"/>
    <property type="match status" value="3"/>
</dbReference>
<keyword evidence="3" id="KW-0430">Lectin</keyword>
<feature type="chain" id="PRO_5036480619" description="Ig-like domain-containing protein" evidence="9">
    <location>
        <begin position="18"/>
        <end position="439"/>
    </location>
</feature>
<dbReference type="EnsemblMetazoa" id="G24176.1">
    <property type="protein sequence ID" value="G24176.1:cds"/>
    <property type="gene ID" value="G24176"/>
</dbReference>
<keyword evidence="6 8" id="KW-0472">Membrane</keyword>
<feature type="transmembrane region" description="Helical" evidence="8">
    <location>
        <begin position="331"/>
        <end position="353"/>
    </location>
</feature>
<keyword evidence="5 8" id="KW-1133">Transmembrane helix</keyword>
<dbReference type="SMART" id="SM00409">
    <property type="entry name" value="IG"/>
    <property type="match status" value="3"/>
</dbReference>
<dbReference type="Pfam" id="PF13895">
    <property type="entry name" value="Ig_2"/>
    <property type="match status" value="1"/>
</dbReference>
<evidence type="ECO:0000256" key="6">
    <source>
        <dbReference type="ARBA" id="ARBA00023136"/>
    </source>
</evidence>
<organism evidence="11 12">
    <name type="scientific">Magallana gigas</name>
    <name type="common">Pacific oyster</name>
    <name type="synonym">Crassostrea gigas</name>
    <dbReference type="NCBI Taxonomy" id="29159"/>
    <lineage>
        <taxon>Eukaryota</taxon>
        <taxon>Metazoa</taxon>
        <taxon>Spiralia</taxon>
        <taxon>Lophotrochozoa</taxon>
        <taxon>Mollusca</taxon>
        <taxon>Bivalvia</taxon>
        <taxon>Autobranchia</taxon>
        <taxon>Pteriomorphia</taxon>
        <taxon>Ostreida</taxon>
        <taxon>Ostreoidea</taxon>
        <taxon>Ostreidae</taxon>
        <taxon>Magallana</taxon>
    </lineage>
</organism>
<dbReference type="Proteomes" id="UP000005408">
    <property type="component" value="Unassembled WGS sequence"/>
</dbReference>
<evidence type="ECO:0000313" key="11">
    <source>
        <dbReference type="EnsemblMetazoa" id="G24176.1:cds"/>
    </source>
</evidence>
<feature type="domain" description="Ig-like" evidence="10">
    <location>
        <begin position="122"/>
        <end position="211"/>
    </location>
</feature>
<dbReference type="InterPro" id="IPR051036">
    <property type="entry name" value="SIGLEC"/>
</dbReference>
<name>A0A8W8KLU2_MAGGI</name>
<dbReference type="InterPro" id="IPR036179">
    <property type="entry name" value="Ig-like_dom_sf"/>
</dbReference>
<evidence type="ECO:0000256" key="1">
    <source>
        <dbReference type="ARBA" id="ARBA00004167"/>
    </source>
</evidence>
<feature type="signal peptide" evidence="9">
    <location>
        <begin position="1"/>
        <end position="17"/>
    </location>
</feature>
<reference evidence="11" key="1">
    <citation type="submission" date="2022-08" db="UniProtKB">
        <authorList>
            <consortium name="EnsemblMetazoa"/>
        </authorList>
    </citation>
    <scope>IDENTIFICATION</scope>
    <source>
        <strain evidence="11">05x7-T-G4-1.051#20</strain>
    </source>
</reference>
<protein>
    <recommendedName>
        <fullName evidence="10">Ig-like domain-containing protein</fullName>
    </recommendedName>
</protein>
<dbReference type="AlphaFoldDB" id="A0A8W8KLU2"/>
<dbReference type="InterPro" id="IPR007110">
    <property type="entry name" value="Ig-like_dom"/>
</dbReference>
<dbReference type="GO" id="GO:0030246">
    <property type="term" value="F:carbohydrate binding"/>
    <property type="evidence" value="ECO:0007669"/>
    <property type="project" value="UniProtKB-KW"/>
</dbReference>
<dbReference type="GO" id="GO:0005886">
    <property type="term" value="C:plasma membrane"/>
    <property type="evidence" value="ECO:0007669"/>
    <property type="project" value="TreeGrafter"/>
</dbReference>
<dbReference type="GO" id="GO:0007155">
    <property type="term" value="P:cell adhesion"/>
    <property type="evidence" value="ECO:0007669"/>
    <property type="project" value="UniProtKB-KW"/>
</dbReference>
<accession>A0A8W8KLU2</accession>
<dbReference type="PROSITE" id="PS50835">
    <property type="entry name" value="IG_LIKE"/>
    <property type="match status" value="3"/>
</dbReference>
<dbReference type="Gene3D" id="2.60.40.10">
    <property type="entry name" value="Immunoglobulins"/>
    <property type="match status" value="2"/>
</dbReference>
<dbReference type="OMA" id="EEHSYEV"/>
<dbReference type="PANTHER" id="PTHR12035">
    <property type="entry name" value="SIALIC ACID BINDING IMMUNOGLOBULIN-LIKE LECTIN"/>
    <property type="match status" value="1"/>
</dbReference>
<evidence type="ECO:0000259" key="10">
    <source>
        <dbReference type="PROSITE" id="PS50835"/>
    </source>
</evidence>
<comment type="similarity">
    <text evidence="7">Belongs to the immunoglobulin superfamily. SIGLEC (sialic acid binding Ig-like lectin) family.</text>
</comment>
<sequence>MAMLVLVFFSITGTIHAIPSGSPSLSLLSSYSVNEGQTITLRCSVSQNSKSPDPITWHWLCADDDLTANSTDDGGGTSTLRFTADRKYDKQSCYCRAVSRDSLNLTYDKTSSYRTIDVKYTPRSSPIINTSNIALVSGGEAVLSCSIDSIGNPAISWSWKCGTQSMYTRVQKRGRTTEVVIPAEQRLDGLSCYCTAQASGFQASSKPALVSVRYIPSDYPQISRTVTSVSVGSPVVLRCSLSSAGNPPVTWSWFCNDVMVNKGVNQMGKSTELSFLAEQNDDKKGCYCRAKNSLSVAGRYDEKSSDSYIRIIGTPIVSSVRQSEKGGISPVAFGVTLAFLLVVIVTCLVVIVIQHKRIPKESSLTSWFLVKIGRRSNLESQIQDTKCTIEEHSYEVLTTGNQSKDADERVPTYQNLRVKRGHKQRPAVVKNKELSVIRS</sequence>
<evidence type="ECO:0000313" key="12">
    <source>
        <dbReference type="Proteomes" id="UP000005408"/>
    </source>
</evidence>